<dbReference type="Proteomes" id="UP001054945">
    <property type="component" value="Unassembled WGS sequence"/>
</dbReference>
<dbReference type="AlphaFoldDB" id="A0AAV4NS83"/>
<dbReference type="EMBL" id="BPLR01021256">
    <property type="protein sequence ID" value="GIX87654.1"/>
    <property type="molecule type" value="Genomic_DNA"/>
</dbReference>
<proteinExistence type="predicted"/>
<keyword evidence="2" id="KW-1185">Reference proteome</keyword>
<evidence type="ECO:0000313" key="2">
    <source>
        <dbReference type="Proteomes" id="UP001054945"/>
    </source>
</evidence>
<organism evidence="1 2">
    <name type="scientific">Caerostris extrusa</name>
    <name type="common">Bark spider</name>
    <name type="synonym">Caerostris bankana</name>
    <dbReference type="NCBI Taxonomy" id="172846"/>
    <lineage>
        <taxon>Eukaryota</taxon>
        <taxon>Metazoa</taxon>
        <taxon>Ecdysozoa</taxon>
        <taxon>Arthropoda</taxon>
        <taxon>Chelicerata</taxon>
        <taxon>Arachnida</taxon>
        <taxon>Araneae</taxon>
        <taxon>Araneomorphae</taxon>
        <taxon>Entelegynae</taxon>
        <taxon>Araneoidea</taxon>
        <taxon>Araneidae</taxon>
        <taxon>Caerostris</taxon>
    </lineage>
</organism>
<sequence length="108" mass="12667">MGHLLLIRKGYQHQNFSFSADKKFTTLFISLEMFALKGPLLKYLIWKIERRWLDNVSQYPLDYEVCARGYPGGDNSKHWHGIIAGSYWNKTTDVFIYYTPGTQKILNT</sequence>
<gene>
    <name evidence="1" type="ORF">CEXT_463881</name>
</gene>
<accession>A0AAV4NS83</accession>
<reference evidence="1 2" key="1">
    <citation type="submission" date="2021-06" db="EMBL/GenBank/DDBJ databases">
        <title>Caerostris extrusa draft genome.</title>
        <authorList>
            <person name="Kono N."/>
            <person name="Arakawa K."/>
        </authorList>
    </citation>
    <scope>NUCLEOTIDE SEQUENCE [LARGE SCALE GENOMIC DNA]</scope>
</reference>
<name>A0AAV4NS83_CAEEX</name>
<evidence type="ECO:0000313" key="1">
    <source>
        <dbReference type="EMBL" id="GIX87654.1"/>
    </source>
</evidence>
<protein>
    <submittedName>
        <fullName evidence="1">Uncharacterized protein</fullName>
    </submittedName>
</protein>
<comment type="caution">
    <text evidence="1">The sequence shown here is derived from an EMBL/GenBank/DDBJ whole genome shotgun (WGS) entry which is preliminary data.</text>
</comment>